<evidence type="ECO:0000313" key="2">
    <source>
        <dbReference type="Proteomes" id="UP000299102"/>
    </source>
</evidence>
<keyword evidence="2" id="KW-1185">Reference proteome</keyword>
<accession>A0A4C1SV14</accession>
<dbReference type="Proteomes" id="UP000299102">
    <property type="component" value="Unassembled WGS sequence"/>
</dbReference>
<name>A0A4C1SV14_EUMVA</name>
<comment type="caution">
    <text evidence="1">The sequence shown here is derived from an EMBL/GenBank/DDBJ whole genome shotgun (WGS) entry which is preliminary data.</text>
</comment>
<dbReference type="AlphaFoldDB" id="A0A4C1SV14"/>
<gene>
    <name evidence="1" type="ORF">EVAR_3305_1</name>
</gene>
<protein>
    <submittedName>
        <fullName evidence="1">Uncharacterized protein</fullName>
    </submittedName>
</protein>
<dbReference type="EMBL" id="BGZK01000020">
    <property type="protein sequence ID" value="GBP06083.1"/>
    <property type="molecule type" value="Genomic_DNA"/>
</dbReference>
<evidence type="ECO:0000313" key="1">
    <source>
        <dbReference type="EMBL" id="GBP06083.1"/>
    </source>
</evidence>
<sequence length="136" mass="15128">MQRFVGDDSNAVYDMVIGNENWVYCYHLVTTRQSAQWVFLFEELTIKVKQESRPVKEVKGDGTRMINLLVFCQRAPKSSAGSRFQDIIGNIIISGARAPRLPPPSAPVLPRAPIFAKSQRGVGATAYLLSKLKSTD</sequence>
<dbReference type="OrthoDB" id="10017160at2759"/>
<reference evidence="1 2" key="1">
    <citation type="journal article" date="2019" name="Commun. Biol.">
        <title>The bagworm genome reveals a unique fibroin gene that provides high tensile strength.</title>
        <authorList>
            <person name="Kono N."/>
            <person name="Nakamura H."/>
            <person name="Ohtoshi R."/>
            <person name="Tomita M."/>
            <person name="Numata K."/>
            <person name="Arakawa K."/>
        </authorList>
    </citation>
    <scope>NUCLEOTIDE SEQUENCE [LARGE SCALE GENOMIC DNA]</scope>
</reference>
<organism evidence="1 2">
    <name type="scientific">Eumeta variegata</name>
    <name type="common">Bagworm moth</name>
    <name type="synonym">Eumeta japonica</name>
    <dbReference type="NCBI Taxonomy" id="151549"/>
    <lineage>
        <taxon>Eukaryota</taxon>
        <taxon>Metazoa</taxon>
        <taxon>Ecdysozoa</taxon>
        <taxon>Arthropoda</taxon>
        <taxon>Hexapoda</taxon>
        <taxon>Insecta</taxon>
        <taxon>Pterygota</taxon>
        <taxon>Neoptera</taxon>
        <taxon>Endopterygota</taxon>
        <taxon>Lepidoptera</taxon>
        <taxon>Glossata</taxon>
        <taxon>Ditrysia</taxon>
        <taxon>Tineoidea</taxon>
        <taxon>Psychidae</taxon>
        <taxon>Oiketicinae</taxon>
        <taxon>Eumeta</taxon>
    </lineage>
</organism>
<proteinExistence type="predicted"/>